<name>A0A3M7QNU4_BRAPC</name>
<comment type="caution">
    <text evidence="3">The sequence shown here is derived from an EMBL/GenBank/DDBJ whole genome shotgun (WGS) entry which is preliminary data.</text>
</comment>
<evidence type="ECO:0000256" key="1">
    <source>
        <dbReference type="SAM" id="SignalP"/>
    </source>
</evidence>
<dbReference type="PROSITE" id="PS50836">
    <property type="entry name" value="DOMON"/>
    <property type="match status" value="1"/>
</dbReference>
<reference evidence="3 4" key="1">
    <citation type="journal article" date="2018" name="Sci. Rep.">
        <title>Genomic signatures of local adaptation to the degree of environmental predictability in rotifers.</title>
        <authorList>
            <person name="Franch-Gras L."/>
            <person name="Hahn C."/>
            <person name="Garcia-Roger E.M."/>
            <person name="Carmona M.J."/>
            <person name="Serra M."/>
            <person name="Gomez A."/>
        </authorList>
    </citation>
    <scope>NUCLEOTIDE SEQUENCE [LARGE SCALE GENOMIC DNA]</scope>
    <source>
        <strain evidence="3">HYR1</strain>
    </source>
</reference>
<proteinExistence type="predicted"/>
<dbReference type="Proteomes" id="UP000276133">
    <property type="component" value="Unassembled WGS sequence"/>
</dbReference>
<sequence>MRTEIIVALLFANFCYGQNFRPSGSMSLVNSHVTWTNNGMATEFTVTSDFNGEIDPSNAWISLGVNSAPQMSGTNAVVCVNTASGSSVAHHINRGYQSPLFDSSRPSLGLNNTKLDVVNRNLTCSFTREKFFNVSGYFGFDSMTSLHILVAYGQGTFSYHRNRGSSMNRITFSNGSMNYTNPFPQMTTPGTPSNNLFSFVSQWKTFMLSLPNEKIHLQTNNY</sequence>
<evidence type="ECO:0000313" key="3">
    <source>
        <dbReference type="EMBL" id="RNA12909.1"/>
    </source>
</evidence>
<dbReference type="InterPro" id="IPR005018">
    <property type="entry name" value="DOMON_domain"/>
</dbReference>
<dbReference type="AlphaFoldDB" id="A0A3M7QNU4"/>
<evidence type="ECO:0000259" key="2">
    <source>
        <dbReference type="PROSITE" id="PS50836"/>
    </source>
</evidence>
<dbReference type="Pfam" id="PF03351">
    <property type="entry name" value="DOMON"/>
    <property type="match status" value="1"/>
</dbReference>
<accession>A0A3M7QNU4</accession>
<dbReference type="EMBL" id="REGN01005562">
    <property type="protein sequence ID" value="RNA12909.1"/>
    <property type="molecule type" value="Genomic_DNA"/>
</dbReference>
<dbReference type="OrthoDB" id="10178326at2759"/>
<organism evidence="3 4">
    <name type="scientific">Brachionus plicatilis</name>
    <name type="common">Marine rotifer</name>
    <name type="synonym">Brachionus muelleri</name>
    <dbReference type="NCBI Taxonomy" id="10195"/>
    <lineage>
        <taxon>Eukaryota</taxon>
        <taxon>Metazoa</taxon>
        <taxon>Spiralia</taxon>
        <taxon>Gnathifera</taxon>
        <taxon>Rotifera</taxon>
        <taxon>Eurotatoria</taxon>
        <taxon>Monogononta</taxon>
        <taxon>Pseudotrocha</taxon>
        <taxon>Ploima</taxon>
        <taxon>Brachionidae</taxon>
        <taxon>Brachionus</taxon>
    </lineage>
</organism>
<feature type="chain" id="PRO_5018232321" description="DOMON domain-containing protein" evidence="1">
    <location>
        <begin position="18"/>
        <end position="222"/>
    </location>
</feature>
<keyword evidence="4" id="KW-1185">Reference proteome</keyword>
<protein>
    <recommendedName>
        <fullName evidence="2">DOMON domain-containing protein</fullName>
    </recommendedName>
</protein>
<gene>
    <name evidence="3" type="ORF">BpHYR1_041929</name>
</gene>
<evidence type="ECO:0000313" key="4">
    <source>
        <dbReference type="Proteomes" id="UP000276133"/>
    </source>
</evidence>
<feature type="signal peptide" evidence="1">
    <location>
        <begin position="1"/>
        <end position="17"/>
    </location>
</feature>
<feature type="domain" description="DOMON" evidence="2">
    <location>
        <begin position="29"/>
        <end position="153"/>
    </location>
</feature>
<keyword evidence="1" id="KW-0732">Signal</keyword>